<evidence type="ECO:0008006" key="6">
    <source>
        <dbReference type="Google" id="ProtNLM"/>
    </source>
</evidence>
<dbReference type="EMBL" id="BJVY01000025">
    <property type="protein sequence ID" value="GEL72484.1"/>
    <property type="molecule type" value="Genomic_DNA"/>
</dbReference>
<evidence type="ECO:0000256" key="1">
    <source>
        <dbReference type="SAM" id="SignalP"/>
    </source>
</evidence>
<feature type="chain" id="PRO_5023080524" description="Lipoprotein" evidence="1">
    <location>
        <begin position="34"/>
        <end position="154"/>
    </location>
</feature>
<feature type="signal peptide" evidence="1">
    <location>
        <begin position="1"/>
        <end position="33"/>
    </location>
</feature>
<name>A0A511HGI4_9BACT</name>
<dbReference type="EMBL" id="FNAJ01000006">
    <property type="protein sequence ID" value="SDE39884.1"/>
    <property type="molecule type" value="Genomic_DNA"/>
</dbReference>
<protein>
    <recommendedName>
        <fullName evidence="6">Lipoprotein</fullName>
    </recommendedName>
</protein>
<reference evidence="2 5" key="2">
    <citation type="submission" date="2019-07" db="EMBL/GenBank/DDBJ databases">
        <title>Whole genome shotgun sequence of Myxococcus virescens NBRC 100334.</title>
        <authorList>
            <person name="Hosoyama A."/>
            <person name="Uohara A."/>
            <person name="Ohji S."/>
            <person name="Ichikawa N."/>
        </authorList>
    </citation>
    <scope>NUCLEOTIDE SEQUENCE [LARGE SCALE GENOMIC DNA]</scope>
    <source>
        <strain evidence="2 5">NBRC 100334</strain>
    </source>
</reference>
<dbReference type="Proteomes" id="UP000198717">
    <property type="component" value="Unassembled WGS sequence"/>
</dbReference>
<reference evidence="3 4" key="1">
    <citation type="submission" date="2016-10" db="EMBL/GenBank/DDBJ databases">
        <authorList>
            <person name="Varghese N."/>
            <person name="Submissions S."/>
        </authorList>
    </citation>
    <scope>NUCLEOTIDE SEQUENCE [LARGE SCALE GENOMIC DNA]</scope>
    <source>
        <strain evidence="3 4">DSM 2260</strain>
    </source>
</reference>
<proteinExistence type="predicted"/>
<keyword evidence="4" id="KW-1185">Reference proteome</keyword>
<evidence type="ECO:0000313" key="3">
    <source>
        <dbReference type="EMBL" id="SDE39884.1"/>
    </source>
</evidence>
<comment type="caution">
    <text evidence="2">The sequence shown here is derived from an EMBL/GenBank/DDBJ whole genome shotgun (WGS) entry which is preliminary data.</text>
</comment>
<sequence>MFFQPNMRKWNTQTSLMCLFATLALGCSSSATGTASRRDAYALATCSDTVSCCIQRNPGIPEACGLTASEAAMYMAGVKTAMDEAAKEEEAPVIWDDAHNGDLPEWRRECIRFYGDCKTEPGWTGPCYECLRRCEAQEEWPVSMCKPGSKTRRK</sequence>
<evidence type="ECO:0000313" key="5">
    <source>
        <dbReference type="Proteomes" id="UP000321224"/>
    </source>
</evidence>
<dbReference type="AlphaFoldDB" id="A0A511HGI4"/>
<dbReference type="Proteomes" id="UP000321224">
    <property type="component" value="Unassembled WGS sequence"/>
</dbReference>
<evidence type="ECO:0000313" key="2">
    <source>
        <dbReference type="EMBL" id="GEL72484.1"/>
    </source>
</evidence>
<organism evidence="2 5">
    <name type="scientific">Myxococcus virescens</name>
    <dbReference type="NCBI Taxonomy" id="83456"/>
    <lineage>
        <taxon>Bacteria</taxon>
        <taxon>Pseudomonadati</taxon>
        <taxon>Myxococcota</taxon>
        <taxon>Myxococcia</taxon>
        <taxon>Myxococcales</taxon>
        <taxon>Cystobacterineae</taxon>
        <taxon>Myxococcaceae</taxon>
        <taxon>Myxococcus</taxon>
    </lineage>
</organism>
<gene>
    <name evidence="2" type="ORF">MVI01_42680</name>
    <name evidence="3" type="ORF">SAMN04488504_106353</name>
</gene>
<keyword evidence="1" id="KW-0732">Signal</keyword>
<evidence type="ECO:0000313" key="4">
    <source>
        <dbReference type="Proteomes" id="UP000198717"/>
    </source>
</evidence>
<accession>A0A511HGI4</accession>